<dbReference type="WBParaSite" id="nRc.2.0.1.t21216-RA">
    <property type="protein sequence ID" value="nRc.2.0.1.t21216-RA"/>
    <property type="gene ID" value="nRc.2.0.1.g21216"/>
</dbReference>
<reference evidence="2" key="1">
    <citation type="submission" date="2022-11" db="UniProtKB">
        <authorList>
            <consortium name="WormBaseParasite"/>
        </authorList>
    </citation>
    <scope>IDENTIFICATION</scope>
</reference>
<accession>A0A915J466</accession>
<dbReference type="AlphaFoldDB" id="A0A915J466"/>
<evidence type="ECO:0000313" key="2">
    <source>
        <dbReference type="WBParaSite" id="nRc.2.0.1.t21216-RA"/>
    </source>
</evidence>
<sequence>MGAFLDKPKTEKFNDSGSAAHGTLSAVEQTSLSKTTIEAKIPVENLTLDKRHIDLIVA</sequence>
<organism evidence="1 2">
    <name type="scientific">Romanomermis culicivorax</name>
    <name type="common">Nematode worm</name>
    <dbReference type="NCBI Taxonomy" id="13658"/>
    <lineage>
        <taxon>Eukaryota</taxon>
        <taxon>Metazoa</taxon>
        <taxon>Ecdysozoa</taxon>
        <taxon>Nematoda</taxon>
        <taxon>Enoplea</taxon>
        <taxon>Dorylaimia</taxon>
        <taxon>Mermithida</taxon>
        <taxon>Mermithoidea</taxon>
        <taxon>Mermithidae</taxon>
        <taxon>Romanomermis</taxon>
    </lineage>
</organism>
<proteinExistence type="predicted"/>
<protein>
    <submittedName>
        <fullName evidence="2">Uncharacterized protein</fullName>
    </submittedName>
</protein>
<evidence type="ECO:0000313" key="1">
    <source>
        <dbReference type="Proteomes" id="UP000887565"/>
    </source>
</evidence>
<dbReference type="Proteomes" id="UP000887565">
    <property type="component" value="Unplaced"/>
</dbReference>
<keyword evidence="1" id="KW-1185">Reference proteome</keyword>
<name>A0A915J466_ROMCU</name>